<evidence type="ECO:0000313" key="11">
    <source>
        <dbReference type="EMBL" id="KAJ8437073.1"/>
    </source>
</evidence>
<evidence type="ECO:0000256" key="4">
    <source>
        <dbReference type="ARBA" id="ARBA00018950"/>
    </source>
</evidence>
<keyword evidence="9" id="KW-0812">Transmembrane</keyword>
<comment type="similarity">
    <text evidence="3">Belongs to the Ycf2 family.</text>
</comment>
<dbReference type="PANTHER" id="PTHR33078:SF92">
    <property type="entry name" value="PROTEIN YCF2"/>
    <property type="match status" value="1"/>
</dbReference>
<dbReference type="AlphaFoldDB" id="A0A9Q1K630"/>
<dbReference type="PANTHER" id="PTHR33078">
    <property type="entry name" value="PROTEIN YCF2-RELATED"/>
    <property type="match status" value="1"/>
</dbReference>
<evidence type="ECO:0000256" key="8">
    <source>
        <dbReference type="ARBA" id="ARBA00022840"/>
    </source>
</evidence>
<comment type="caution">
    <text evidence="11">The sequence shown here is derived from an EMBL/GenBank/DDBJ whole genome shotgun (WGS) entry which is preliminary data.</text>
</comment>
<keyword evidence="12" id="KW-1185">Reference proteome</keyword>
<evidence type="ECO:0000256" key="5">
    <source>
        <dbReference type="ARBA" id="ARBA00022528"/>
    </source>
</evidence>
<keyword evidence="9" id="KW-1133">Transmembrane helix</keyword>
<accession>A0A9Q1K630</accession>
<comment type="subcellular location">
    <subcellularLocation>
        <location evidence="2">Plastid</location>
        <location evidence="2">Chloroplast stroma</location>
    </subcellularLocation>
</comment>
<evidence type="ECO:0000256" key="3">
    <source>
        <dbReference type="ARBA" id="ARBA00009361"/>
    </source>
</evidence>
<organism evidence="11 12">
    <name type="scientific">Carnegiea gigantea</name>
    <dbReference type="NCBI Taxonomy" id="171969"/>
    <lineage>
        <taxon>Eukaryota</taxon>
        <taxon>Viridiplantae</taxon>
        <taxon>Streptophyta</taxon>
        <taxon>Embryophyta</taxon>
        <taxon>Tracheophyta</taxon>
        <taxon>Spermatophyta</taxon>
        <taxon>Magnoliopsida</taxon>
        <taxon>eudicotyledons</taxon>
        <taxon>Gunneridae</taxon>
        <taxon>Pentapetalae</taxon>
        <taxon>Caryophyllales</taxon>
        <taxon>Cactineae</taxon>
        <taxon>Cactaceae</taxon>
        <taxon>Cactoideae</taxon>
        <taxon>Echinocereeae</taxon>
        <taxon>Carnegiea</taxon>
    </lineage>
</organism>
<dbReference type="EMBL" id="JAKOGI010000318">
    <property type="protein sequence ID" value="KAJ8437073.1"/>
    <property type="molecule type" value="Genomic_DNA"/>
</dbReference>
<gene>
    <name evidence="11" type="ORF">Cgig2_002040</name>
</gene>
<keyword evidence="8" id="KW-0067">ATP-binding</keyword>
<name>A0A9Q1K630_9CARY</name>
<keyword evidence="5" id="KW-0150">Chloroplast</keyword>
<feature type="transmembrane region" description="Helical" evidence="9">
    <location>
        <begin position="12"/>
        <end position="34"/>
    </location>
</feature>
<comment type="function">
    <text evidence="1">Probable ATPase of unknown function. Its presence in a non-photosynthetic plant (Epifagus virginiana) and experiments in tobacco indicate that it has an essential function which is probably not related to photosynthesis.</text>
</comment>
<evidence type="ECO:0000256" key="9">
    <source>
        <dbReference type="SAM" id="Phobius"/>
    </source>
</evidence>
<evidence type="ECO:0000256" key="6">
    <source>
        <dbReference type="ARBA" id="ARBA00022640"/>
    </source>
</evidence>
<keyword evidence="9" id="KW-0472">Membrane</keyword>
<protein>
    <recommendedName>
        <fullName evidence="4">Protein Ycf2</fullName>
    </recommendedName>
</protein>
<evidence type="ECO:0000259" key="10">
    <source>
        <dbReference type="Pfam" id="PF05695"/>
    </source>
</evidence>
<evidence type="ECO:0000256" key="1">
    <source>
        <dbReference type="ARBA" id="ARBA00002329"/>
    </source>
</evidence>
<feature type="domain" description="Ycf2 N-terminal" evidence="10">
    <location>
        <begin position="9"/>
        <end position="71"/>
    </location>
</feature>
<dbReference type="Proteomes" id="UP001153076">
    <property type="component" value="Unassembled WGS sequence"/>
</dbReference>
<keyword evidence="7" id="KW-0547">Nucleotide-binding</keyword>
<sequence>MWTSLHVFWEFFYSILFLLLVAGYLVRIHLILVLRAFSELQTEFEKVKSLVIPLYTIEFKNLRMGKKCTEIRNLVVESAWTRIRVRVWPKSPPVFLDKSGTQILGQSEAADRAQARKLDLALPREPMEFPGQGQGLISCDFVSLVLPTVFYTKKFRSTF</sequence>
<evidence type="ECO:0000256" key="7">
    <source>
        <dbReference type="ARBA" id="ARBA00022741"/>
    </source>
</evidence>
<proteinExistence type="inferred from homology"/>
<evidence type="ECO:0000256" key="2">
    <source>
        <dbReference type="ARBA" id="ARBA00004470"/>
    </source>
</evidence>
<dbReference type="OrthoDB" id="1679628at2759"/>
<keyword evidence="6" id="KW-0934">Plastid</keyword>
<dbReference type="InterPro" id="IPR056777">
    <property type="entry name" value="Ycf2_N"/>
</dbReference>
<dbReference type="Pfam" id="PF05695">
    <property type="entry name" value="Ycf2"/>
    <property type="match status" value="1"/>
</dbReference>
<evidence type="ECO:0000313" key="12">
    <source>
        <dbReference type="Proteomes" id="UP001153076"/>
    </source>
</evidence>
<dbReference type="GO" id="GO:0009570">
    <property type="term" value="C:chloroplast stroma"/>
    <property type="evidence" value="ECO:0007669"/>
    <property type="project" value="UniProtKB-SubCell"/>
</dbReference>
<reference evidence="11" key="1">
    <citation type="submission" date="2022-04" db="EMBL/GenBank/DDBJ databases">
        <title>Carnegiea gigantea Genome sequencing and assembly v2.</title>
        <authorList>
            <person name="Copetti D."/>
            <person name="Sanderson M.J."/>
            <person name="Burquez A."/>
            <person name="Wojciechowski M.F."/>
        </authorList>
    </citation>
    <scope>NUCLEOTIDE SEQUENCE</scope>
    <source>
        <strain evidence="11">SGP5-SGP5p</strain>
        <tissue evidence="11">Aerial part</tissue>
    </source>
</reference>
<dbReference type="GO" id="GO:0005524">
    <property type="term" value="F:ATP binding"/>
    <property type="evidence" value="ECO:0007669"/>
    <property type="project" value="UniProtKB-KW"/>
</dbReference>